<reference evidence="6" key="1">
    <citation type="submission" date="2020-10" db="EMBL/GenBank/DDBJ databases">
        <title>Sequencing the genomes of 1000 actinobacteria strains.</title>
        <authorList>
            <person name="Klenk H.-P."/>
        </authorList>
    </citation>
    <scope>NUCLEOTIDE SEQUENCE</scope>
    <source>
        <strain evidence="6">DSM 45354</strain>
    </source>
</reference>
<proteinExistence type="inferred from homology"/>
<dbReference type="EMBL" id="JADBEM010000001">
    <property type="protein sequence ID" value="MBE1611678.1"/>
    <property type="molecule type" value="Genomic_DNA"/>
</dbReference>
<dbReference type="CDD" id="cd19481">
    <property type="entry name" value="RecA-like_protease"/>
    <property type="match status" value="1"/>
</dbReference>
<comment type="similarity">
    <text evidence="1">Belongs to the AAA ATPase family.</text>
</comment>
<dbReference type="PANTHER" id="PTHR23073">
    <property type="entry name" value="26S PROTEASOME REGULATORY SUBUNIT"/>
    <property type="match status" value="1"/>
</dbReference>
<sequence>MEGGAATERVEEPGGAGMDDLDPSRRYLLGRLDLLAGRVAAFVAARRRTDHRPDDPFRGLYLADADVARLLTPRAGMPPVDDAGARGDVENRADQAEAAGQDVRLRRLARAFALPAAAVEMLVAALAPDVDRRFEGLYGYLHDDVTRRRATPWLALELAGLSPFDPASRALFLDHGALVESGLVVVEEPERPFLSRSLRVTDRVCRHLLGDDHTDRALHRLTADDPPHLVGDPDALARALSEHVRLCYLRDTSGAAAGWARAAFARLGVGALVLDLERLPAGEAVSALFRAALLEARLTGRGLVVGPVDVLAERSVADVWALAELRWPLVAFGRRSWDPAWAKEIPLLLDVPLIEQDARDQLWSAALRERCEPGLELAAVTASYRLTPEAVSRAATGAFLQASFHGRAVTAEDLRAGARGQNAAGLEHLAHRIRPEVDLAALVLPAEPLELVHELVARVRRRATVLHQWGLRQTGRRGDGIGALFAGPPGTGKTLAAEAVAGELGLDLYTVELATVVDKYIGETEKNLDRVFDQAERVNGVLFFDEADALFGKRSEVNDARDRYANVEVAYLLQRMEAFDGLAILATNLRVNLDEAFTRRLDLLVEFPLPDEQDRLRLWRRCFGTAVPLAADVDVEYAAKAFEMSGGDIRNVALSAAYLAADAGRPVTMTDVVRAIQREYRKLGRLCVEAEFGPYWSIVAPRPDSGGERHG</sequence>
<feature type="region of interest" description="Disordered" evidence="4">
    <location>
        <begin position="1"/>
        <end position="22"/>
    </location>
</feature>
<dbReference type="Proteomes" id="UP000638648">
    <property type="component" value="Unassembled WGS sequence"/>
</dbReference>
<evidence type="ECO:0000256" key="1">
    <source>
        <dbReference type="ARBA" id="ARBA00006914"/>
    </source>
</evidence>
<evidence type="ECO:0000256" key="4">
    <source>
        <dbReference type="SAM" id="MobiDB-lite"/>
    </source>
</evidence>
<accession>A0A927N643</accession>
<dbReference type="InterPro" id="IPR003593">
    <property type="entry name" value="AAA+_ATPase"/>
</dbReference>
<dbReference type="InterPro" id="IPR027417">
    <property type="entry name" value="P-loop_NTPase"/>
</dbReference>
<dbReference type="Pfam" id="PF00004">
    <property type="entry name" value="AAA"/>
    <property type="match status" value="1"/>
</dbReference>
<keyword evidence="3" id="KW-0067">ATP-binding</keyword>
<dbReference type="InterPro" id="IPR054472">
    <property type="entry name" value="WHD"/>
</dbReference>
<dbReference type="InterPro" id="IPR050221">
    <property type="entry name" value="26S_Proteasome_ATPase"/>
</dbReference>
<protein>
    <recommendedName>
        <fullName evidence="5">AAA+ ATPase domain-containing protein</fullName>
    </recommendedName>
</protein>
<evidence type="ECO:0000313" key="6">
    <source>
        <dbReference type="EMBL" id="MBE1611678.1"/>
    </source>
</evidence>
<dbReference type="Gene3D" id="1.10.8.60">
    <property type="match status" value="1"/>
</dbReference>
<dbReference type="RefSeq" id="WP_337918299.1">
    <property type="nucleotide sequence ID" value="NZ_BAABJL010000176.1"/>
</dbReference>
<feature type="domain" description="AAA+ ATPase" evidence="5">
    <location>
        <begin position="479"/>
        <end position="611"/>
    </location>
</feature>
<evidence type="ECO:0000256" key="3">
    <source>
        <dbReference type="ARBA" id="ARBA00022840"/>
    </source>
</evidence>
<dbReference type="GO" id="GO:0005524">
    <property type="term" value="F:ATP binding"/>
    <property type="evidence" value="ECO:0007669"/>
    <property type="project" value="UniProtKB-KW"/>
</dbReference>
<comment type="caution">
    <text evidence="6">The sequence shown here is derived from an EMBL/GenBank/DDBJ whole genome shotgun (WGS) entry which is preliminary data.</text>
</comment>
<dbReference type="InterPro" id="IPR003959">
    <property type="entry name" value="ATPase_AAA_core"/>
</dbReference>
<keyword evidence="7" id="KW-1185">Reference proteome</keyword>
<dbReference type="Gene3D" id="3.40.50.300">
    <property type="entry name" value="P-loop containing nucleotide triphosphate hydrolases"/>
    <property type="match status" value="1"/>
</dbReference>
<dbReference type="SUPFAM" id="SSF52540">
    <property type="entry name" value="P-loop containing nucleoside triphosphate hydrolases"/>
    <property type="match status" value="1"/>
</dbReference>
<keyword evidence="2" id="KW-0547">Nucleotide-binding</keyword>
<evidence type="ECO:0000259" key="5">
    <source>
        <dbReference type="SMART" id="SM00382"/>
    </source>
</evidence>
<dbReference type="GO" id="GO:0016887">
    <property type="term" value="F:ATP hydrolysis activity"/>
    <property type="evidence" value="ECO:0007669"/>
    <property type="project" value="InterPro"/>
</dbReference>
<dbReference type="AlphaFoldDB" id="A0A927N643"/>
<gene>
    <name evidence="6" type="ORF">HEB94_008526</name>
</gene>
<dbReference type="SMART" id="SM00382">
    <property type="entry name" value="AAA"/>
    <property type="match status" value="1"/>
</dbReference>
<evidence type="ECO:0000313" key="7">
    <source>
        <dbReference type="Proteomes" id="UP000638648"/>
    </source>
</evidence>
<name>A0A927N643_9ACTN</name>
<evidence type="ECO:0000256" key="2">
    <source>
        <dbReference type="ARBA" id="ARBA00022741"/>
    </source>
</evidence>
<organism evidence="6 7">
    <name type="scientific">Actinopolymorpha pittospori</name>
    <dbReference type="NCBI Taxonomy" id="648752"/>
    <lineage>
        <taxon>Bacteria</taxon>
        <taxon>Bacillati</taxon>
        <taxon>Actinomycetota</taxon>
        <taxon>Actinomycetes</taxon>
        <taxon>Propionibacteriales</taxon>
        <taxon>Actinopolymorphaceae</taxon>
        <taxon>Actinopolymorpha</taxon>
    </lineage>
</organism>
<dbReference type="Pfam" id="PF22977">
    <property type="entry name" value="WHD"/>
    <property type="match status" value="1"/>
</dbReference>